<accession>X6LZB0</accession>
<dbReference type="AlphaFoldDB" id="X6LZB0"/>
<comment type="caution">
    <text evidence="1">The sequence shown here is derived from an EMBL/GenBank/DDBJ whole genome shotgun (WGS) entry which is preliminary data.</text>
</comment>
<gene>
    <name evidence="1" type="ORF">RFI_30916</name>
</gene>
<keyword evidence="2" id="KW-1185">Reference proteome</keyword>
<dbReference type="Proteomes" id="UP000023152">
    <property type="component" value="Unassembled WGS sequence"/>
</dbReference>
<dbReference type="EMBL" id="ASPP01027096">
    <property type="protein sequence ID" value="ETO06477.1"/>
    <property type="molecule type" value="Genomic_DNA"/>
</dbReference>
<name>X6LZB0_RETFI</name>
<reference evidence="1 2" key="1">
    <citation type="journal article" date="2013" name="Curr. Biol.">
        <title>The Genome of the Foraminiferan Reticulomyxa filosa.</title>
        <authorList>
            <person name="Glockner G."/>
            <person name="Hulsmann N."/>
            <person name="Schleicher M."/>
            <person name="Noegel A.A."/>
            <person name="Eichinger L."/>
            <person name="Gallinger C."/>
            <person name="Pawlowski J."/>
            <person name="Sierra R."/>
            <person name="Euteneuer U."/>
            <person name="Pillet L."/>
            <person name="Moustafa A."/>
            <person name="Platzer M."/>
            <person name="Groth M."/>
            <person name="Szafranski K."/>
            <person name="Schliwa M."/>
        </authorList>
    </citation>
    <scope>NUCLEOTIDE SEQUENCE [LARGE SCALE GENOMIC DNA]</scope>
</reference>
<protein>
    <submittedName>
        <fullName evidence="1">Uncharacterized protein</fullName>
    </submittedName>
</protein>
<evidence type="ECO:0000313" key="2">
    <source>
        <dbReference type="Proteomes" id="UP000023152"/>
    </source>
</evidence>
<sequence length="275" mass="32022">MLFFLLDQTKTKESSGLFVTFSKEKGVNFQGAKKEIVEKYNYCLMNKESCLVSMTGGYMNVTSFKERQKYIFETVLATWAKEASPRIFVPQVLLDLIIMYLTMNSFRITKTRVKYPPDIAPMMKVSADGLSCEGTEYFLFEFGEKLSEPMEFMCEFMFNSDQVDAECGVSLFEFEWPVKSSGRYQMGVCLHQAFDKRHGIYSYGRSRLDTISKNTFIMKRNVPQTLYVNMKTKQFLLSNHNTHWKVEHFENHRQIVVATFKQTQLSILQQFGTVC</sequence>
<organism evidence="1 2">
    <name type="scientific">Reticulomyxa filosa</name>
    <dbReference type="NCBI Taxonomy" id="46433"/>
    <lineage>
        <taxon>Eukaryota</taxon>
        <taxon>Sar</taxon>
        <taxon>Rhizaria</taxon>
        <taxon>Retaria</taxon>
        <taxon>Foraminifera</taxon>
        <taxon>Monothalamids</taxon>
        <taxon>Reticulomyxidae</taxon>
        <taxon>Reticulomyxa</taxon>
    </lineage>
</organism>
<proteinExistence type="predicted"/>
<evidence type="ECO:0000313" key="1">
    <source>
        <dbReference type="EMBL" id="ETO06477.1"/>
    </source>
</evidence>